<feature type="domain" description="DUF4097" evidence="1">
    <location>
        <begin position="13"/>
        <end position="204"/>
    </location>
</feature>
<evidence type="ECO:0000313" key="3">
    <source>
        <dbReference type="Proteomes" id="UP000676079"/>
    </source>
</evidence>
<gene>
    <name evidence="2" type="ORF">KGD84_03425</name>
</gene>
<proteinExistence type="predicted"/>
<dbReference type="EMBL" id="CP074133">
    <property type="protein sequence ID" value="QUX23445.1"/>
    <property type="molecule type" value="Genomic_DNA"/>
</dbReference>
<dbReference type="RefSeq" id="WP_220564668.1">
    <property type="nucleotide sequence ID" value="NZ_CP074133.1"/>
</dbReference>
<reference evidence="2 3" key="1">
    <citation type="submission" date="2021-05" db="EMBL/GenBank/DDBJ databases">
        <title>Direct Submission.</title>
        <authorList>
            <person name="Li K."/>
            <person name="Gao J."/>
        </authorList>
    </citation>
    <scope>NUCLEOTIDE SEQUENCE [LARGE SCALE GENOMIC DNA]</scope>
    <source>
        <strain evidence="2 3">Mg02</strain>
    </source>
</reference>
<accession>A0ABX8BMI1</accession>
<name>A0ABX8BMI1_9ACTN</name>
<protein>
    <submittedName>
        <fullName evidence="2">DUF4097 family beta strand repeat protein</fullName>
    </submittedName>
</protein>
<sequence length="221" mass="22327">MQSFDTPAPVSVILDIPAGRIGLIAAERPDTTVDVLPADPAKGRDVKAAEQTTVSFADGVLRIQAPEARNRIFGDSGSVEVTVHLPAGSRVEARAAAAGFRGVGRLGEVSYEAAQGPVEIGEAAGAGVAIQDGGITVGRLTGPARLGTAKGDIRVDEAVRGELVLSTRDGDISVAAAAGVSASLDAGTSYGRVDNALKNDGTTGLDIRATTTRGDIAARSL</sequence>
<evidence type="ECO:0000259" key="1">
    <source>
        <dbReference type="Pfam" id="PF13349"/>
    </source>
</evidence>
<evidence type="ECO:0000313" key="2">
    <source>
        <dbReference type="EMBL" id="QUX23445.1"/>
    </source>
</evidence>
<organism evidence="2 3">
    <name type="scientific">Nocardiopsis changdeensis</name>
    <dbReference type="NCBI Taxonomy" id="2831969"/>
    <lineage>
        <taxon>Bacteria</taxon>
        <taxon>Bacillati</taxon>
        <taxon>Actinomycetota</taxon>
        <taxon>Actinomycetes</taxon>
        <taxon>Streptosporangiales</taxon>
        <taxon>Nocardiopsidaceae</taxon>
        <taxon>Nocardiopsis</taxon>
    </lineage>
</organism>
<dbReference type="Pfam" id="PF13349">
    <property type="entry name" value="DUF4097"/>
    <property type="match status" value="1"/>
</dbReference>
<dbReference type="Proteomes" id="UP000676079">
    <property type="component" value="Chromosome"/>
</dbReference>
<dbReference type="InterPro" id="IPR025164">
    <property type="entry name" value="Toastrack_DUF4097"/>
</dbReference>
<keyword evidence="3" id="KW-1185">Reference proteome</keyword>